<dbReference type="Pfam" id="PF00583">
    <property type="entry name" value="Acetyltransf_1"/>
    <property type="match status" value="1"/>
</dbReference>
<accession>A0A7C4FIA5</accession>
<evidence type="ECO:0000313" key="4">
    <source>
        <dbReference type="EMBL" id="HGI88267.1"/>
    </source>
</evidence>
<sequence length="163" mass="18671">MSAGEMHIKIRPATDRDLDYIVAINIECLPEHYPLSFWIEHLSKFGDTFYVAEINGKIAGYILTRIEEGPSFFQHNKKIKRGHIVSLAVRESYRGRGVASYLLSTILGILSKTYEVSEAYLEVRVSNIVAINLYRKFGFVVIQTIPEYYLDGEDAYLMAKQLK</sequence>
<name>A0A7C4FIA5_9CREN</name>
<evidence type="ECO:0000256" key="2">
    <source>
        <dbReference type="ARBA" id="ARBA00023315"/>
    </source>
</evidence>
<organism evidence="4">
    <name type="scientific">Ignisphaera aggregans</name>
    <dbReference type="NCBI Taxonomy" id="334771"/>
    <lineage>
        <taxon>Archaea</taxon>
        <taxon>Thermoproteota</taxon>
        <taxon>Thermoprotei</taxon>
        <taxon>Desulfurococcales</taxon>
        <taxon>Desulfurococcaceae</taxon>
        <taxon>Ignisphaera</taxon>
    </lineage>
</organism>
<evidence type="ECO:0000259" key="3">
    <source>
        <dbReference type="PROSITE" id="PS51186"/>
    </source>
</evidence>
<dbReference type="SUPFAM" id="SSF55729">
    <property type="entry name" value="Acyl-CoA N-acyltransferases (Nat)"/>
    <property type="match status" value="1"/>
</dbReference>
<dbReference type="EMBL" id="DTFF01000064">
    <property type="protein sequence ID" value="HGI88267.1"/>
    <property type="molecule type" value="Genomic_DNA"/>
</dbReference>
<dbReference type="InterPro" id="IPR000182">
    <property type="entry name" value="GNAT_dom"/>
</dbReference>
<protein>
    <submittedName>
        <fullName evidence="4">N-acetyltransferase</fullName>
    </submittedName>
</protein>
<dbReference type="InterPro" id="IPR016181">
    <property type="entry name" value="Acyl_CoA_acyltransferase"/>
</dbReference>
<dbReference type="CDD" id="cd04301">
    <property type="entry name" value="NAT_SF"/>
    <property type="match status" value="1"/>
</dbReference>
<dbReference type="PROSITE" id="PS51186">
    <property type="entry name" value="GNAT"/>
    <property type="match status" value="1"/>
</dbReference>
<proteinExistence type="predicted"/>
<dbReference type="PANTHER" id="PTHR23091:SF4">
    <property type="entry name" value="N-TERMINAL AMINO-ACID N(ALPHA)-ACETYLTRANSFERASE NATA"/>
    <property type="match status" value="1"/>
</dbReference>
<dbReference type="InterPro" id="IPR045047">
    <property type="entry name" value="Ard1-like"/>
</dbReference>
<dbReference type="GO" id="GO:0031415">
    <property type="term" value="C:NatA complex"/>
    <property type="evidence" value="ECO:0007669"/>
    <property type="project" value="InterPro"/>
</dbReference>
<keyword evidence="2" id="KW-0012">Acyltransferase</keyword>
<dbReference type="AlphaFoldDB" id="A0A7C4FIA5"/>
<feature type="domain" description="N-acetyltransferase" evidence="3">
    <location>
        <begin position="8"/>
        <end position="163"/>
    </location>
</feature>
<comment type="caution">
    <text evidence="4">The sequence shown here is derived from an EMBL/GenBank/DDBJ whole genome shotgun (WGS) entry which is preliminary data.</text>
</comment>
<evidence type="ECO:0000256" key="1">
    <source>
        <dbReference type="ARBA" id="ARBA00022679"/>
    </source>
</evidence>
<dbReference type="GO" id="GO:0004596">
    <property type="term" value="F:protein-N-terminal amino-acid acetyltransferase activity"/>
    <property type="evidence" value="ECO:0007669"/>
    <property type="project" value="InterPro"/>
</dbReference>
<gene>
    <name evidence="4" type="ORF">ENV14_07790</name>
</gene>
<dbReference type="PANTHER" id="PTHR23091">
    <property type="entry name" value="N-TERMINAL ACETYLTRANSFERASE"/>
    <property type="match status" value="1"/>
</dbReference>
<reference evidence="4" key="1">
    <citation type="journal article" date="2020" name="mSystems">
        <title>Genome- and Community-Level Interaction Insights into Carbon Utilization and Element Cycling Functions of Hydrothermarchaeota in Hydrothermal Sediment.</title>
        <authorList>
            <person name="Zhou Z."/>
            <person name="Liu Y."/>
            <person name="Xu W."/>
            <person name="Pan J."/>
            <person name="Luo Z.H."/>
            <person name="Li M."/>
        </authorList>
    </citation>
    <scope>NUCLEOTIDE SEQUENCE [LARGE SCALE GENOMIC DNA]</scope>
    <source>
        <strain evidence="4">SpSt-732</strain>
    </source>
</reference>
<keyword evidence="1 4" id="KW-0808">Transferase</keyword>
<dbReference type="Gene3D" id="3.40.630.30">
    <property type="match status" value="1"/>
</dbReference>